<dbReference type="InterPro" id="IPR049472">
    <property type="entry name" value="MRNIP_N"/>
</dbReference>
<dbReference type="InterPro" id="IPR032739">
    <property type="entry name" value="MRNIP"/>
</dbReference>
<evidence type="ECO:0000313" key="4">
    <source>
        <dbReference type="RefSeq" id="XP_026667678.1"/>
    </source>
</evidence>
<sequence length="198" mass="22839">MNILRCSSCKMFQSHIVKKAKKWQCKMCNFKQAFSQVYFQGSGKDCRVFVQQLNLTNANELEKSNDYSNQSALNVTENKFQKYLDVPNDTFEPATSSSKLEKFRYVMVVDNDNESYSQSQSERAYASNESVDLNNGDESFDYDEKTEFKNVSGEMIESVSYSADDSKNNEFHENNTTEMKCTKNIFDANEDVDLTIDF</sequence>
<dbReference type="AlphaFoldDB" id="A0AAJ7RXP4"/>
<dbReference type="PANTHER" id="PTHR15863">
    <property type="entry name" value="MRN COMPLEX-INTERACTING PROTEIN"/>
    <property type="match status" value="1"/>
</dbReference>
<dbReference type="GO" id="GO:0008270">
    <property type="term" value="F:zinc ion binding"/>
    <property type="evidence" value="ECO:0007669"/>
    <property type="project" value="InterPro"/>
</dbReference>
<dbReference type="Pfam" id="PF15749">
    <property type="entry name" value="MRNIP"/>
    <property type="match status" value="1"/>
</dbReference>
<dbReference type="KEGG" id="ccal:108622853"/>
<accession>A0AAJ7RXP4</accession>
<dbReference type="Proteomes" id="UP000694925">
    <property type="component" value="Unplaced"/>
</dbReference>
<evidence type="ECO:0000256" key="1">
    <source>
        <dbReference type="SAM" id="MobiDB-lite"/>
    </source>
</evidence>
<evidence type="ECO:0000313" key="3">
    <source>
        <dbReference type="Proteomes" id="UP000694925"/>
    </source>
</evidence>
<dbReference type="GO" id="GO:0005634">
    <property type="term" value="C:nucleus"/>
    <property type="evidence" value="ECO:0007669"/>
    <property type="project" value="TreeGrafter"/>
</dbReference>
<gene>
    <name evidence="4" type="primary">LOC108622853</name>
</gene>
<evidence type="ECO:0000259" key="2">
    <source>
        <dbReference type="Pfam" id="PF15749"/>
    </source>
</evidence>
<dbReference type="GO" id="GO:0007095">
    <property type="term" value="P:mitotic G2 DNA damage checkpoint signaling"/>
    <property type="evidence" value="ECO:0007669"/>
    <property type="project" value="TreeGrafter"/>
</dbReference>
<dbReference type="PANTHER" id="PTHR15863:SF2">
    <property type="entry name" value="MRN COMPLEX-INTERACTING PROTEIN"/>
    <property type="match status" value="1"/>
</dbReference>
<feature type="compositionally biased region" description="Polar residues" evidence="1">
    <location>
        <begin position="117"/>
        <end position="137"/>
    </location>
</feature>
<organism evidence="3 4">
    <name type="scientific">Ceratina calcarata</name>
    <dbReference type="NCBI Taxonomy" id="156304"/>
    <lineage>
        <taxon>Eukaryota</taxon>
        <taxon>Metazoa</taxon>
        <taxon>Ecdysozoa</taxon>
        <taxon>Arthropoda</taxon>
        <taxon>Hexapoda</taxon>
        <taxon>Insecta</taxon>
        <taxon>Pterygota</taxon>
        <taxon>Neoptera</taxon>
        <taxon>Endopterygota</taxon>
        <taxon>Hymenoptera</taxon>
        <taxon>Apocrita</taxon>
        <taxon>Aculeata</taxon>
        <taxon>Apoidea</taxon>
        <taxon>Anthophila</taxon>
        <taxon>Apidae</taxon>
        <taxon>Ceratina</taxon>
        <taxon>Zadontomerus</taxon>
    </lineage>
</organism>
<protein>
    <submittedName>
        <fullName evidence="4">MRN complex-interacting protein isoform X1</fullName>
    </submittedName>
</protein>
<dbReference type="GeneID" id="108622853"/>
<dbReference type="SUPFAM" id="SSF82919">
    <property type="entry name" value="Zn-finger domain of Sec23/24"/>
    <property type="match status" value="1"/>
</dbReference>
<dbReference type="GO" id="GO:0003682">
    <property type="term" value="F:chromatin binding"/>
    <property type="evidence" value="ECO:0007669"/>
    <property type="project" value="TreeGrafter"/>
</dbReference>
<dbReference type="RefSeq" id="XP_026667678.1">
    <property type="nucleotide sequence ID" value="XM_026811877.1"/>
</dbReference>
<dbReference type="GO" id="GO:0006886">
    <property type="term" value="P:intracellular protein transport"/>
    <property type="evidence" value="ECO:0007669"/>
    <property type="project" value="InterPro"/>
</dbReference>
<feature type="domain" description="MRN complex-interacting protein N-terminal" evidence="2">
    <location>
        <begin position="3"/>
        <end position="78"/>
    </location>
</feature>
<dbReference type="InterPro" id="IPR036174">
    <property type="entry name" value="Znf_Sec23_Sec24_sf"/>
</dbReference>
<keyword evidence="3" id="KW-1185">Reference proteome</keyword>
<dbReference type="GO" id="GO:0006888">
    <property type="term" value="P:endoplasmic reticulum to Golgi vesicle-mediated transport"/>
    <property type="evidence" value="ECO:0007669"/>
    <property type="project" value="InterPro"/>
</dbReference>
<dbReference type="GO" id="GO:0030127">
    <property type="term" value="C:COPII vesicle coat"/>
    <property type="evidence" value="ECO:0007669"/>
    <property type="project" value="InterPro"/>
</dbReference>
<proteinExistence type="predicted"/>
<name>A0AAJ7RXP4_9HYME</name>
<feature type="region of interest" description="Disordered" evidence="1">
    <location>
        <begin position="117"/>
        <end position="139"/>
    </location>
</feature>
<reference evidence="4" key="1">
    <citation type="submission" date="2025-08" db="UniProtKB">
        <authorList>
            <consortium name="RefSeq"/>
        </authorList>
    </citation>
    <scope>IDENTIFICATION</scope>
    <source>
        <tissue evidence="4">Whole body</tissue>
    </source>
</reference>